<dbReference type="GO" id="GO:1903013">
    <property type="term" value="P:response to differentiation-inducing factor 1"/>
    <property type="evidence" value="ECO:0007669"/>
    <property type="project" value="TreeGrafter"/>
</dbReference>
<evidence type="ECO:0000256" key="6">
    <source>
        <dbReference type="SAM" id="MobiDB-lite"/>
    </source>
</evidence>
<dbReference type="PANTHER" id="PTHR45992">
    <property type="entry name" value="EUKARYOTIC ELONGATION FACTOR 2 KINASE-RELATED"/>
    <property type="match status" value="1"/>
</dbReference>
<dbReference type="PANTHER" id="PTHR45992:SF2">
    <property type="entry name" value="EUKARYOTIC ELONGATION FACTOR 2 KINASE"/>
    <property type="match status" value="1"/>
</dbReference>
<feature type="domain" description="Alpha-type protein kinase" evidence="7">
    <location>
        <begin position="56"/>
        <end position="261"/>
    </location>
</feature>
<evidence type="ECO:0000256" key="3">
    <source>
        <dbReference type="ARBA" id="ARBA00022741"/>
    </source>
</evidence>
<dbReference type="GO" id="GO:0031037">
    <property type="term" value="P:myosin II filament disassembly"/>
    <property type="evidence" value="ECO:0007669"/>
    <property type="project" value="TreeGrafter"/>
</dbReference>
<evidence type="ECO:0000256" key="4">
    <source>
        <dbReference type="ARBA" id="ARBA00022777"/>
    </source>
</evidence>
<evidence type="ECO:0000313" key="8">
    <source>
        <dbReference type="EMBL" id="CAD8489183.1"/>
    </source>
</evidence>
<dbReference type="AlphaFoldDB" id="A0A7S0HM43"/>
<keyword evidence="2" id="KW-0808">Transferase</keyword>
<dbReference type="EMBL" id="HBEO01019530">
    <property type="protein sequence ID" value="CAD8489183.1"/>
    <property type="molecule type" value="Transcribed_RNA"/>
</dbReference>
<dbReference type="Gene3D" id="3.20.200.10">
    <property type="entry name" value="MHCK/EF2 kinase"/>
    <property type="match status" value="1"/>
</dbReference>
<proteinExistence type="predicted"/>
<keyword evidence="1" id="KW-0723">Serine/threonine-protein kinase</keyword>
<accession>A0A7S0HM43</accession>
<dbReference type="InterPro" id="IPR004166">
    <property type="entry name" value="a-kinase_dom"/>
</dbReference>
<dbReference type="Gene3D" id="3.30.200.20">
    <property type="entry name" value="Phosphorylase Kinase, domain 1"/>
    <property type="match status" value="2"/>
</dbReference>
<keyword evidence="4" id="KW-0418">Kinase</keyword>
<dbReference type="PROSITE" id="PS51158">
    <property type="entry name" value="ALPHA_KINASE"/>
    <property type="match status" value="1"/>
</dbReference>
<dbReference type="SUPFAM" id="SSF56112">
    <property type="entry name" value="Protein kinase-like (PK-like)"/>
    <property type="match status" value="1"/>
</dbReference>
<dbReference type="InterPro" id="IPR011009">
    <property type="entry name" value="Kinase-like_dom_sf"/>
</dbReference>
<reference evidence="8" key="1">
    <citation type="submission" date="2021-01" db="EMBL/GenBank/DDBJ databases">
        <authorList>
            <person name="Corre E."/>
            <person name="Pelletier E."/>
            <person name="Niang G."/>
            <person name="Scheremetjew M."/>
            <person name="Finn R."/>
            <person name="Kale V."/>
            <person name="Holt S."/>
            <person name="Cochrane G."/>
            <person name="Meng A."/>
            <person name="Brown T."/>
            <person name="Cohen L."/>
        </authorList>
    </citation>
    <scope>NUCLEOTIDE SEQUENCE</scope>
    <source>
        <strain evidence="8">CCMP325</strain>
    </source>
</reference>
<feature type="region of interest" description="Disordered" evidence="6">
    <location>
        <begin position="1"/>
        <end position="28"/>
    </location>
</feature>
<dbReference type="SMART" id="SM00811">
    <property type="entry name" value="Alpha_kinase"/>
    <property type="match status" value="1"/>
</dbReference>
<gene>
    <name evidence="8" type="ORF">HPHI1048_LOCUS13224</name>
</gene>
<organism evidence="8">
    <name type="scientific">Hanusia phi</name>
    <dbReference type="NCBI Taxonomy" id="3032"/>
    <lineage>
        <taxon>Eukaryota</taxon>
        <taxon>Cryptophyceae</taxon>
        <taxon>Pyrenomonadales</taxon>
        <taxon>Geminigeraceae</taxon>
        <taxon>Hanusia</taxon>
    </lineage>
</organism>
<feature type="compositionally biased region" description="Basic and acidic residues" evidence="6">
    <location>
        <begin position="1"/>
        <end position="26"/>
    </location>
</feature>
<evidence type="ECO:0000256" key="1">
    <source>
        <dbReference type="ARBA" id="ARBA00022527"/>
    </source>
</evidence>
<sequence>MRRIKSLEAFDKADATERPRGSENLRRQHSYPFESLELDGAERKSSWKELKALRFAFDKEDDCWVKDEMHIRIARRPFAEGSFRYCYDMQILHPDGRIEDMVAKRCKKEVDPSDYFNAVMNQLLANDFAQEFNSKVASSNMKFVPVYVYKILDGESKNKYFCVEPKLNGHYVKHNDNNGHVDTFCLLPQAFSHFTYEKSNRTMLVCDIQGVQQFLTDPQIHCASKQEGFFGRGNSGTTGISKFFETHVCNQICKNLGLKHPHEN</sequence>
<evidence type="ECO:0000256" key="5">
    <source>
        <dbReference type="ARBA" id="ARBA00022840"/>
    </source>
</evidence>
<name>A0A7S0HM43_9CRYP</name>
<dbReference type="Pfam" id="PF02816">
    <property type="entry name" value="Alpha_kinase"/>
    <property type="match status" value="1"/>
</dbReference>
<keyword evidence="5" id="KW-0067">ATP-binding</keyword>
<protein>
    <recommendedName>
        <fullName evidence="7">Alpha-type protein kinase domain-containing protein</fullName>
    </recommendedName>
</protein>
<keyword evidence="3" id="KW-0547">Nucleotide-binding</keyword>
<dbReference type="GO" id="GO:0004674">
    <property type="term" value="F:protein serine/threonine kinase activity"/>
    <property type="evidence" value="ECO:0007669"/>
    <property type="project" value="UniProtKB-KW"/>
</dbReference>
<dbReference type="InterPro" id="IPR051852">
    <property type="entry name" value="Alpha-type_PK"/>
</dbReference>
<dbReference type="GO" id="GO:0005524">
    <property type="term" value="F:ATP binding"/>
    <property type="evidence" value="ECO:0007669"/>
    <property type="project" value="UniProtKB-KW"/>
</dbReference>
<evidence type="ECO:0000256" key="2">
    <source>
        <dbReference type="ARBA" id="ARBA00022679"/>
    </source>
</evidence>
<evidence type="ECO:0000259" key="7">
    <source>
        <dbReference type="PROSITE" id="PS51158"/>
    </source>
</evidence>